<dbReference type="EMBL" id="JAKZEU010000002">
    <property type="protein sequence ID" value="MCQ0970262.1"/>
    <property type="molecule type" value="Genomic_DNA"/>
</dbReference>
<protein>
    <submittedName>
        <fullName evidence="3">HupE/UreJ family protein</fullName>
    </submittedName>
</protein>
<dbReference type="Proteomes" id="UP001203945">
    <property type="component" value="Unassembled WGS sequence"/>
</dbReference>
<feature type="transmembrane region" description="Helical" evidence="1">
    <location>
        <begin position="59"/>
        <end position="78"/>
    </location>
</feature>
<feature type="signal peptide" evidence="2">
    <location>
        <begin position="1"/>
        <end position="18"/>
    </location>
</feature>
<dbReference type="PIRSF" id="PIRSF016919">
    <property type="entry name" value="HupE_UreJ"/>
    <property type="match status" value="1"/>
</dbReference>
<accession>A0ABT1MPN9</accession>
<feature type="transmembrane region" description="Helical" evidence="1">
    <location>
        <begin position="30"/>
        <end position="52"/>
    </location>
</feature>
<keyword evidence="2" id="KW-0732">Signal</keyword>
<evidence type="ECO:0000256" key="1">
    <source>
        <dbReference type="SAM" id="Phobius"/>
    </source>
</evidence>
<keyword evidence="1" id="KW-1133">Transmembrane helix</keyword>
<dbReference type="InterPro" id="IPR007038">
    <property type="entry name" value="HupE_UreJ"/>
</dbReference>
<evidence type="ECO:0000313" key="4">
    <source>
        <dbReference type="Proteomes" id="UP001203945"/>
    </source>
</evidence>
<keyword evidence="1" id="KW-0812">Transmembrane</keyword>
<reference evidence="3 4" key="1">
    <citation type="submission" date="2022-03" db="EMBL/GenBank/DDBJ databases">
        <authorList>
            <person name="He Y."/>
        </authorList>
    </citation>
    <scope>NUCLEOTIDE SEQUENCE [LARGE SCALE GENOMIC DNA]</scope>
    <source>
        <strain evidence="3 4">TK19116</strain>
    </source>
</reference>
<proteinExistence type="predicted"/>
<evidence type="ECO:0000313" key="3">
    <source>
        <dbReference type="EMBL" id="MCQ0970262.1"/>
    </source>
</evidence>
<sequence length="184" mass="17701">MRKSLILLAAMTPTAALAHAGHDAGSFGAGFGHPLGGADHVLAMVAVGLLAAQSGGRAVWALPVTFVASMLVGGLLGANGAPFPGVEPAILASCIILGAMVALALRLPLAVMLVGTAFFGAAHGWAHGAEGPASGLLVYAAGFAIATTMLHGLGILAGRAVPALMLRGAGGLAMVAGAALAVAG</sequence>
<dbReference type="Pfam" id="PF04955">
    <property type="entry name" value="HupE_UreJ"/>
    <property type="match status" value="1"/>
</dbReference>
<feature type="chain" id="PRO_5045759583" evidence="2">
    <location>
        <begin position="19"/>
        <end position="184"/>
    </location>
</feature>
<feature type="transmembrane region" description="Helical" evidence="1">
    <location>
        <begin position="90"/>
        <end position="115"/>
    </location>
</feature>
<gene>
    <name evidence="3" type="ORF">MLD63_07485</name>
</gene>
<keyword evidence="4" id="KW-1185">Reference proteome</keyword>
<feature type="transmembrane region" description="Helical" evidence="1">
    <location>
        <begin position="136"/>
        <end position="158"/>
    </location>
</feature>
<feature type="transmembrane region" description="Helical" evidence="1">
    <location>
        <begin position="164"/>
        <end position="183"/>
    </location>
</feature>
<evidence type="ECO:0000256" key="2">
    <source>
        <dbReference type="SAM" id="SignalP"/>
    </source>
</evidence>
<organism evidence="3 4">
    <name type="scientific">Paracoccus albicereus</name>
    <dbReference type="NCBI Taxonomy" id="2922394"/>
    <lineage>
        <taxon>Bacteria</taxon>
        <taxon>Pseudomonadati</taxon>
        <taxon>Pseudomonadota</taxon>
        <taxon>Alphaproteobacteria</taxon>
        <taxon>Rhodobacterales</taxon>
        <taxon>Paracoccaceae</taxon>
        <taxon>Paracoccus</taxon>
    </lineage>
</organism>
<name>A0ABT1MPN9_9RHOB</name>
<keyword evidence="1" id="KW-0472">Membrane</keyword>
<comment type="caution">
    <text evidence="3">The sequence shown here is derived from an EMBL/GenBank/DDBJ whole genome shotgun (WGS) entry which is preliminary data.</text>
</comment>
<dbReference type="RefSeq" id="WP_255329244.1">
    <property type="nucleotide sequence ID" value="NZ_JAKZEU010000002.1"/>
</dbReference>